<proteinExistence type="predicted"/>
<evidence type="ECO:0000313" key="2">
    <source>
        <dbReference type="Proteomes" id="UP001381693"/>
    </source>
</evidence>
<accession>A0AAN8X7N5</accession>
<feature type="non-terminal residue" evidence="1">
    <location>
        <position position="69"/>
    </location>
</feature>
<sequence>MGPLKTNYYLHKPPPSRSVLSDSLPPLQLASKWSITINEFLSSLSFSLSIGIMISSIRQGASRRILEGE</sequence>
<dbReference type="Proteomes" id="UP001381693">
    <property type="component" value="Unassembled WGS sequence"/>
</dbReference>
<protein>
    <submittedName>
        <fullName evidence="1">Uncharacterized protein</fullName>
    </submittedName>
</protein>
<dbReference type="AlphaFoldDB" id="A0AAN8X7N5"/>
<dbReference type="EMBL" id="JAXCGZ010007228">
    <property type="protein sequence ID" value="KAK7079380.1"/>
    <property type="molecule type" value="Genomic_DNA"/>
</dbReference>
<gene>
    <name evidence="1" type="ORF">SK128_007799</name>
</gene>
<comment type="caution">
    <text evidence="1">The sequence shown here is derived from an EMBL/GenBank/DDBJ whole genome shotgun (WGS) entry which is preliminary data.</text>
</comment>
<name>A0AAN8X7N5_HALRR</name>
<organism evidence="1 2">
    <name type="scientific">Halocaridina rubra</name>
    <name type="common">Hawaiian red shrimp</name>
    <dbReference type="NCBI Taxonomy" id="373956"/>
    <lineage>
        <taxon>Eukaryota</taxon>
        <taxon>Metazoa</taxon>
        <taxon>Ecdysozoa</taxon>
        <taxon>Arthropoda</taxon>
        <taxon>Crustacea</taxon>
        <taxon>Multicrustacea</taxon>
        <taxon>Malacostraca</taxon>
        <taxon>Eumalacostraca</taxon>
        <taxon>Eucarida</taxon>
        <taxon>Decapoda</taxon>
        <taxon>Pleocyemata</taxon>
        <taxon>Caridea</taxon>
        <taxon>Atyoidea</taxon>
        <taxon>Atyidae</taxon>
        <taxon>Halocaridina</taxon>
    </lineage>
</organism>
<reference evidence="1 2" key="1">
    <citation type="submission" date="2023-11" db="EMBL/GenBank/DDBJ databases">
        <title>Halocaridina rubra genome assembly.</title>
        <authorList>
            <person name="Smith C."/>
        </authorList>
    </citation>
    <scope>NUCLEOTIDE SEQUENCE [LARGE SCALE GENOMIC DNA]</scope>
    <source>
        <strain evidence="1">EP-1</strain>
        <tissue evidence="1">Whole</tissue>
    </source>
</reference>
<evidence type="ECO:0000313" key="1">
    <source>
        <dbReference type="EMBL" id="KAK7079380.1"/>
    </source>
</evidence>
<keyword evidence="2" id="KW-1185">Reference proteome</keyword>